<reference evidence="2 3" key="1">
    <citation type="submission" date="2024-01" db="EMBL/GenBank/DDBJ databases">
        <title>Complete genome sequence of Citroniella saccharovorans strain M6.X9, isolated from human fecal sample.</title>
        <authorList>
            <person name="Cheng G."/>
            <person name="Westerholm M."/>
            <person name="Schnurer A."/>
        </authorList>
    </citation>
    <scope>NUCLEOTIDE SEQUENCE [LARGE SCALE GENOMIC DNA]</scope>
    <source>
        <strain evidence="2 3">DSM 29873</strain>
    </source>
</reference>
<dbReference type="GO" id="GO:0051536">
    <property type="term" value="F:iron-sulfur cluster binding"/>
    <property type="evidence" value="ECO:0007669"/>
    <property type="project" value="InterPro"/>
</dbReference>
<dbReference type="Proteomes" id="UP001357733">
    <property type="component" value="Unassembled WGS sequence"/>
</dbReference>
<feature type="domain" description="2Fe-2S ferredoxin-type" evidence="1">
    <location>
        <begin position="2"/>
        <end position="82"/>
    </location>
</feature>
<dbReference type="InterPro" id="IPR052911">
    <property type="entry name" value="Corrinoid_activation_enz"/>
</dbReference>
<evidence type="ECO:0000313" key="2">
    <source>
        <dbReference type="EMBL" id="MEB3428950.1"/>
    </source>
</evidence>
<dbReference type="Gene3D" id="3.30.420.480">
    <property type="entry name" value="Domain of unknown function (DUF4445)"/>
    <property type="match status" value="1"/>
</dbReference>
<dbReference type="Gene3D" id="3.10.20.30">
    <property type="match status" value="1"/>
</dbReference>
<proteinExistence type="predicted"/>
<dbReference type="InterPro" id="IPR041414">
    <property type="entry name" value="Raco-like_middle"/>
</dbReference>
<keyword evidence="3" id="KW-1185">Reference proteome</keyword>
<dbReference type="AlphaFoldDB" id="A0AAW9MSK1"/>
<comment type="caution">
    <text evidence="2">The sequence shown here is derived from an EMBL/GenBank/DDBJ whole genome shotgun (WGS) entry which is preliminary data.</text>
</comment>
<dbReference type="PROSITE" id="PS51085">
    <property type="entry name" value="2FE2S_FER_2"/>
    <property type="match status" value="1"/>
</dbReference>
<protein>
    <submittedName>
        <fullName evidence="2">ASKHA domain-containing protein</fullName>
    </submittedName>
</protein>
<dbReference type="InterPro" id="IPR042259">
    <property type="entry name" value="Raco-like_middle_sf"/>
</dbReference>
<organism evidence="2 3">
    <name type="scientific">Citroniella saccharovorans</name>
    <dbReference type="NCBI Taxonomy" id="2053367"/>
    <lineage>
        <taxon>Bacteria</taxon>
        <taxon>Bacillati</taxon>
        <taxon>Bacillota</taxon>
        <taxon>Tissierellia</taxon>
        <taxon>Tissierellales</taxon>
        <taxon>Peptoniphilaceae</taxon>
        <taxon>Citroniella</taxon>
    </lineage>
</organism>
<dbReference type="SUPFAM" id="SSF54292">
    <property type="entry name" value="2Fe-2S ferredoxin-like"/>
    <property type="match status" value="1"/>
</dbReference>
<evidence type="ECO:0000259" key="1">
    <source>
        <dbReference type="PROSITE" id="PS51085"/>
    </source>
</evidence>
<dbReference type="InterPro" id="IPR027980">
    <property type="entry name" value="RACo_C"/>
</dbReference>
<dbReference type="CDD" id="cd00207">
    <property type="entry name" value="fer2"/>
    <property type="match status" value="1"/>
</dbReference>
<name>A0AAW9MSK1_9FIRM</name>
<evidence type="ECO:0000313" key="3">
    <source>
        <dbReference type="Proteomes" id="UP001357733"/>
    </source>
</evidence>
<dbReference type="InterPro" id="IPR012675">
    <property type="entry name" value="Beta-grasp_dom_sf"/>
</dbReference>
<dbReference type="RefSeq" id="WP_324619021.1">
    <property type="nucleotide sequence ID" value="NZ_JAYKOT010000003.1"/>
</dbReference>
<dbReference type="PANTHER" id="PTHR42895:SF2">
    <property type="entry name" value="IRON-SULFUR CLUSTER PROTEIN"/>
    <property type="match status" value="1"/>
</dbReference>
<dbReference type="EMBL" id="JAYKOT010000003">
    <property type="protein sequence ID" value="MEB3428950.1"/>
    <property type="molecule type" value="Genomic_DNA"/>
</dbReference>
<dbReference type="InterPro" id="IPR001041">
    <property type="entry name" value="2Fe-2S_ferredoxin-type"/>
</dbReference>
<dbReference type="InterPro" id="IPR036010">
    <property type="entry name" value="2Fe-2S_ferredoxin-like_sf"/>
</dbReference>
<dbReference type="Pfam" id="PF17651">
    <property type="entry name" value="Raco_middle"/>
    <property type="match status" value="1"/>
</dbReference>
<dbReference type="Pfam" id="PF14574">
    <property type="entry name" value="RACo_C_ter"/>
    <property type="match status" value="1"/>
</dbReference>
<gene>
    <name evidence="2" type="ORF">VLK81_02735</name>
</gene>
<sequence length="522" mass="57740">MHKVIVNDKEFFCQDGENLLKFLLKNGIYIENPCNGKGTCKKCGVYIEEISNNQNNDSDHIFKLSCEYEIKGDIVVTIAEKTEGLNILTEGNLPDFEKNFRDGYGVSVDIGTTTIALDLVNLKNGNFSSIGSVNPQKAYGLDVLTRISYEIENEDGKDNLHKKIIDEINRLTKILTDKWGIKQEDIVEFDISANTTMTHYLLGLEAKSLGVFPYKTKFDGTYSIRARELGLLSNENAKLYTAAHVSSFIGGDITSGLYISGLYKSNKNALFLDIGTNGEMILIKDGKMYGASAAAGPALEGMNISSGMRGENGAIEDLRISEDGLYLKVIGDKEPLGICGSGILSSISELVRCGFVKDSGAFIKLNDIDEGDYRRKYLRLDGNKREFVLDEEKNIFISQKDIRAVQLAKGAILSAFLSLLKESDTKLDDIDEVLIAGQFGSYLSRQALVGAGILPKLLEDRINYIGNSSKIGAYIMLMENGAREKIEKIASDVKHIELSLDENYEKLFSKCLLFKEVDVENV</sequence>
<accession>A0AAW9MSK1</accession>
<dbReference type="PANTHER" id="PTHR42895">
    <property type="entry name" value="IRON-SULFUR CLUSTER-BINDING PROTEIN-RELATED"/>
    <property type="match status" value="1"/>
</dbReference>